<keyword evidence="1" id="KW-0812">Transmembrane</keyword>
<evidence type="ECO:0000256" key="1">
    <source>
        <dbReference type="SAM" id="Phobius"/>
    </source>
</evidence>
<gene>
    <name evidence="2" type="ORF">SAMN05660359_00758</name>
</gene>
<name>A0A1I5DGD3_9ACTN</name>
<feature type="transmembrane region" description="Helical" evidence="1">
    <location>
        <begin position="96"/>
        <end position="117"/>
    </location>
</feature>
<feature type="transmembrane region" description="Helical" evidence="1">
    <location>
        <begin position="169"/>
        <end position="189"/>
    </location>
</feature>
<protein>
    <submittedName>
        <fullName evidence="2">Uncharacterized protein</fullName>
    </submittedName>
</protein>
<dbReference type="EMBL" id="FOWE01000002">
    <property type="protein sequence ID" value="SFN98177.1"/>
    <property type="molecule type" value="Genomic_DNA"/>
</dbReference>
<accession>A0A1I5DGD3</accession>
<dbReference type="Proteomes" id="UP000183642">
    <property type="component" value="Unassembled WGS sequence"/>
</dbReference>
<feature type="transmembrane region" description="Helical" evidence="1">
    <location>
        <begin position="61"/>
        <end position="84"/>
    </location>
</feature>
<keyword evidence="3" id="KW-1185">Reference proteome</keyword>
<feature type="transmembrane region" description="Helical" evidence="1">
    <location>
        <begin position="123"/>
        <end position="148"/>
    </location>
</feature>
<keyword evidence="1" id="KW-1133">Transmembrane helix</keyword>
<organism evidence="2 3">
    <name type="scientific">Geodermatophilus obscurus</name>
    <dbReference type="NCBI Taxonomy" id="1861"/>
    <lineage>
        <taxon>Bacteria</taxon>
        <taxon>Bacillati</taxon>
        <taxon>Actinomycetota</taxon>
        <taxon>Actinomycetes</taxon>
        <taxon>Geodermatophilales</taxon>
        <taxon>Geodermatophilaceae</taxon>
        <taxon>Geodermatophilus</taxon>
    </lineage>
</organism>
<keyword evidence="1" id="KW-0472">Membrane</keyword>
<feature type="transmembrane region" description="Helical" evidence="1">
    <location>
        <begin position="21"/>
        <end position="41"/>
    </location>
</feature>
<dbReference type="RefSeq" id="WP_075012201.1">
    <property type="nucleotide sequence ID" value="NZ_FOWE01000002.1"/>
</dbReference>
<dbReference type="AlphaFoldDB" id="A0A1I5DGD3"/>
<evidence type="ECO:0000313" key="3">
    <source>
        <dbReference type="Proteomes" id="UP000183642"/>
    </source>
</evidence>
<proteinExistence type="predicted"/>
<evidence type="ECO:0000313" key="2">
    <source>
        <dbReference type="EMBL" id="SFN98177.1"/>
    </source>
</evidence>
<reference evidence="3" key="1">
    <citation type="submission" date="2016-10" db="EMBL/GenBank/DDBJ databases">
        <authorList>
            <person name="Varghese N."/>
            <person name="Submissions S."/>
        </authorList>
    </citation>
    <scope>NUCLEOTIDE SEQUENCE [LARGE SCALE GENOMIC DNA]</scope>
    <source>
        <strain evidence="3">DSM 43161</strain>
    </source>
</reference>
<sequence length="201" mass="19737">MATSVLDAPLPTPAARHRARWPVAVLLLAGVSLLESVALLAVGLTGLDGLMTATPRPPGPLVAGVLGGLAGWIVLCAAGGLAVVDGSGRRLPAGVACAEVALVGALTVAAVAVPLPLPLPLPALALLVLAVPVGKLVLLSAPSALAWAAAQPPRERDRPAAVAHPRVRLATVALIGVALTALAVTTPVATEPPPSTAVSGH</sequence>